<feature type="region of interest" description="Disordered" evidence="1">
    <location>
        <begin position="96"/>
        <end position="115"/>
    </location>
</feature>
<protein>
    <submittedName>
        <fullName evidence="2">Uncharacterized protein</fullName>
    </submittedName>
</protein>
<dbReference type="EMBL" id="JAAALK010000080">
    <property type="protein sequence ID" value="KAG8095115.1"/>
    <property type="molecule type" value="Genomic_DNA"/>
</dbReference>
<gene>
    <name evidence="2" type="ORF">GUJ93_ZPchr0012g21629</name>
</gene>
<reference evidence="2" key="1">
    <citation type="journal article" date="2021" name="bioRxiv">
        <title>Whole Genome Assembly and Annotation of Northern Wild Rice, Zizania palustris L., Supports a Whole Genome Duplication in the Zizania Genus.</title>
        <authorList>
            <person name="Haas M."/>
            <person name="Kono T."/>
            <person name="Macchietto M."/>
            <person name="Millas R."/>
            <person name="McGilp L."/>
            <person name="Shao M."/>
            <person name="Duquette J."/>
            <person name="Hirsch C.N."/>
            <person name="Kimball J."/>
        </authorList>
    </citation>
    <scope>NUCLEOTIDE SEQUENCE</scope>
    <source>
        <tissue evidence="2">Fresh leaf tissue</tissue>
    </source>
</reference>
<accession>A0A8J5WPC1</accession>
<evidence type="ECO:0000313" key="2">
    <source>
        <dbReference type="EMBL" id="KAG8095115.1"/>
    </source>
</evidence>
<evidence type="ECO:0000256" key="1">
    <source>
        <dbReference type="SAM" id="MobiDB-lite"/>
    </source>
</evidence>
<sequence>MEVECSEAKVEAVRSELRVMASEVEAVVPEPVSASSGLKGSQAYEIDFGGLFAPSEYVELSPIEEDEEPIMQGSKPEMRRRPLTTVKVATITLRGPKEAPRMRSTRRPTTTMWLL</sequence>
<dbReference type="Proteomes" id="UP000729402">
    <property type="component" value="Unassembled WGS sequence"/>
</dbReference>
<proteinExistence type="predicted"/>
<evidence type="ECO:0000313" key="3">
    <source>
        <dbReference type="Proteomes" id="UP000729402"/>
    </source>
</evidence>
<name>A0A8J5WPC1_ZIZPA</name>
<dbReference type="AlphaFoldDB" id="A0A8J5WPC1"/>
<comment type="caution">
    <text evidence="2">The sequence shown here is derived from an EMBL/GenBank/DDBJ whole genome shotgun (WGS) entry which is preliminary data.</text>
</comment>
<reference evidence="2" key="2">
    <citation type="submission" date="2021-02" db="EMBL/GenBank/DDBJ databases">
        <authorList>
            <person name="Kimball J.A."/>
            <person name="Haas M.W."/>
            <person name="Macchietto M."/>
            <person name="Kono T."/>
            <person name="Duquette J."/>
            <person name="Shao M."/>
        </authorList>
    </citation>
    <scope>NUCLEOTIDE SEQUENCE</scope>
    <source>
        <tissue evidence="2">Fresh leaf tissue</tissue>
    </source>
</reference>
<keyword evidence="3" id="KW-1185">Reference proteome</keyword>
<feature type="region of interest" description="Disordered" evidence="1">
    <location>
        <begin position="63"/>
        <end position="84"/>
    </location>
</feature>
<organism evidence="2 3">
    <name type="scientific">Zizania palustris</name>
    <name type="common">Northern wild rice</name>
    <dbReference type="NCBI Taxonomy" id="103762"/>
    <lineage>
        <taxon>Eukaryota</taxon>
        <taxon>Viridiplantae</taxon>
        <taxon>Streptophyta</taxon>
        <taxon>Embryophyta</taxon>
        <taxon>Tracheophyta</taxon>
        <taxon>Spermatophyta</taxon>
        <taxon>Magnoliopsida</taxon>
        <taxon>Liliopsida</taxon>
        <taxon>Poales</taxon>
        <taxon>Poaceae</taxon>
        <taxon>BOP clade</taxon>
        <taxon>Oryzoideae</taxon>
        <taxon>Oryzeae</taxon>
        <taxon>Zizaniinae</taxon>
        <taxon>Zizania</taxon>
    </lineage>
</organism>